<dbReference type="OrthoDB" id="2393257at2759"/>
<name>A0A9N8WN70_9GLOM</name>
<dbReference type="Proteomes" id="UP000789342">
    <property type="component" value="Unassembled WGS sequence"/>
</dbReference>
<sequence>MEADSLFTLSSQRKREHPTESDIDQLETERAKRRYVSEFLSSELTALSLHGNEKKEGQVGVMELDMDQSIESDKTVIFPVRRKHVVMVTNLDAEATDTEISEDEANEKTTLLVPGEIRRSLKKIPQELLLPKTENPVRALVLYQRPPWLPLESTSQNKEITHERRISDIMENGKLPTIPENPLSPAIEVEEMDVDVDAENVIRNSNDGYLGDDDEDDVDEMEL</sequence>
<dbReference type="AlphaFoldDB" id="A0A9N8WN70"/>
<feature type="region of interest" description="Disordered" evidence="1">
    <location>
        <begin position="199"/>
        <end position="223"/>
    </location>
</feature>
<feature type="compositionally biased region" description="Acidic residues" evidence="1">
    <location>
        <begin position="210"/>
        <end position="223"/>
    </location>
</feature>
<dbReference type="EMBL" id="CAJVPV010001299">
    <property type="protein sequence ID" value="CAG8492952.1"/>
    <property type="molecule type" value="Genomic_DNA"/>
</dbReference>
<reference evidence="2" key="1">
    <citation type="submission" date="2021-06" db="EMBL/GenBank/DDBJ databases">
        <authorList>
            <person name="Kallberg Y."/>
            <person name="Tangrot J."/>
            <person name="Rosling A."/>
        </authorList>
    </citation>
    <scope>NUCLEOTIDE SEQUENCE</scope>
    <source>
        <strain evidence="2">CL551</strain>
    </source>
</reference>
<accession>A0A9N8WN70</accession>
<comment type="caution">
    <text evidence="2">The sequence shown here is derived from an EMBL/GenBank/DDBJ whole genome shotgun (WGS) entry which is preliminary data.</text>
</comment>
<organism evidence="2 3">
    <name type="scientific">Acaulospora morrowiae</name>
    <dbReference type="NCBI Taxonomy" id="94023"/>
    <lineage>
        <taxon>Eukaryota</taxon>
        <taxon>Fungi</taxon>
        <taxon>Fungi incertae sedis</taxon>
        <taxon>Mucoromycota</taxon>
        <taxon>Glomeromycotina</taxon>
        <taxon>Glomeromycetes</taxon>
        <taxon>Diversisporales</taxon>
        <taxon>Acaulosporaceae</taxon>
        <taxon>Acaulospora</taxon>
    </lineage>
</organism>
<evidence type="ECO:0000256" key="1">
    <source>
        <dbReference type="SAM" id="MobiDB-lite"/>
    </source>
</evidence>
<evidence type="ECO:0000313" key="3">
    <source>
        <dbReference type="Proteomes" id="UP000789342"/>
    </source>
</evidence>
<gene>
    <name evidence="2" type="ORF">AMORRO_LOCUS2866</name>
</gene>
<evidence type="ECO:0000313" key="2">
    <source>
        <dbReference type="EMBL" id="CAG8492952.1"/>
    </source>
</evidence>
<feature type="region of interest" description="Disordered" evidence="1">
    <location>
        <begin position="1"/>
        <end position="28"/>
    </location>
</feature>
<protein>
    <submittedName>
        <fullName evidence="2">9330_t:CDS:1</fullName>
    </submittedName>
</protein>
<proteinExistence type="predicted"/>
<keyword evidence="3" id="KW-1185">Reference proteome</keyword>